<feature type="signal peptide" evidence="10">
    <location>
        <begin position="1"/>
        <end position="17"/>
    </location>
</feature>
<dbReference type="PANTHER" id="PTHR31451:SF39">
    <property type="entry name" value="MANNAN ENDO-1,4-BETA-MANNOSIDASE 1"/>
    <property type="match status" value="1"/>
</dbReference>
<dbReference type="GO" id="GO:0046355">
    <property type="term" value="P:mannan catabolic process"/>
    <property type="evidence" value="ECO:0007669"/>
    <property type="project" value="UniProtKB-ARBA"/>
</dbReference>
<evidence type="ECO:0000256" key="5">
    <source>
        <dbReference type="ARBA" id="ARBA00022525"/>
    </source>
</evidence>
<evidence type="ECO:0000313" key="12">
    <source>
        <dbReference type="EMBL" id="TPX11992.1"/>
    </source>
</evidence>
<dbReference type="InterPro" id="IPR017853">
    <property type="entry name" value="GH"/>
</dbReference>
<dbReference type="InterPro" id="IPR045053">
    <property type="entry name" value="MAN-like"/>
</dbReference>
<dbReference type="PANTHER" id="PTHR31451">
    <property type="match status" value="1"/>
</dbReference>
<feature type="chain" id="PRO_5021250204" description="mannan endo-1,4-beta-mannosidase" evidence="10">
    <location>
        <begin position="18"/>
        <end position="369"/>
    </location>
</feature>
<keyword evidence="8 9" id="KW-0326">Glycosidase</keyword>
<dbReference type="SUPFAM" id="SSF51445">
    <property type="entry name" value="(Trans)glycosidases"/>
    <property type="match status" value="1"/>
</dbReference>
<dbReference type="RefSeq" id="XP_030993703.1">
    <property type="nucleotide sequence ID" value="XM_031142024.1"/>
</dbReference>
<name>A0A507APW0_9PEZI</name>
<comment type="subcellular location">
    <subcellularLocation>
        <location evidence="2">Secreted</location>
    </subcellularLocation>
</comment>
<accession>A0A507APW0</accession>
<dbReference type="EC" id="3.2.1.78" evidence="4"/>
<dbReference type="GeneID" id="41974742"/>
<comment type="caution">
    <text evidence="12">The sequence shown here is derived from an EMBL/GenBank/DDBJ whole genome shotgun (WGS) entry which is preliminary data.</text>
</comment>
<organism evidence="12 13">
    <name type="scientific">Thyridium curvatum</name>
    <dbReference type="NCBI Taxonomy" id="1093900"/>
    <lineage>
        <taxon>Eukaryota</taxon>
        <taxon>Fungi</taxon>
        <taxon>Dikarya</taxon>
        <taxon>Ascomycota</taxon>
        <taxon>Pezizomycotina</taxon>
        <taxon>Sordariomycetes</taxon>
        <taxon>Sordariomycetidae</taxon>
        <taxon>Thyridiales</taxon>
        <taxon>Thyridiaceae</taxon>
        <taxon>Thyridium</taxon>
    </lineage>
</organism>
<feature type="domain" description="Glycoside hydrolase family 5" evidence="11">
    <location>
        <begin position="46"/>
        <end position="325"/>
    </location>
</feature>
<evidence type="ECO:0000256" key="8">
    <source>
        <dbReference type="ARBA" id="ARBA00023295"/>
    </source>
</evidence>
<evidence type="ECO:0000259" key="11">
    <source>
        <dbReference type="Pfam" id="PF00150"/>
    </source>
</evidence>
<evidence type="ECO:0000256" key="1">
    <source>
        <dbReference type="ARBA" id="ARBA00001678"/>
    </source>
</evidence>
<keyword evidence="5" id="KW-0964">Secreted</keyword>
<keyword evidence="13" id="KW-1185">Reference proteome</keyword>
<dbReference type="OrthoDB" id="428177at2759"/>
<dbReference type="GO" id="GO:0005576">
    <property type="term" value="C:extracellular region"/>
    <property type="evidence" value="ECO:0007669"/>
    <property type="project" value="UniProtKB-SubCell"/>
</dbReference>
<keyword evidence="6 10" id="KW-0732">Signal</keyword>
<dbReference type="InterPro" id="IPR001547">
    <property type="entry name" value="Glyco_hydro_5"/>
</dbReference>
<dbReference type="Pfam" id="PF00150">
    <property type="entry name" value="Cellulase"/>
    <property type="match status" value="1"/>
</dbReference>
<dbReference type="Gene3D" id="3.20.20.80">
    <property type="entry name" value="Glycosidases"/>
    <property type="match status" value="1"/>
</dbReference>
<comment type="similarity">
    <text evidence="3 9">Belongs to the glycosyl hydrolase 5 (cellulase A) family.</text>
</comment>
<gene>
    <name evidence="12" type="ORF">E0L32_007295</name>
</gene>
<dbReference type="Proteomes" id="UP000319257">
    <property type="component" value="Unassembled WGS sequence"/>
</dbReference>
<sequence>MKTILAILGGLAVAGLASPVVDIQQRATSKCFAGTNLYFLQGLSDADQDSYIASIKDFGVKVVRVWVNGQNGDGHCEKGSKIVVSVPDLETTLLQYHDETLDALDKVINKLAKNGIKALVSPHDANSLQSSRSDAYNARFGSGYFYEQQEAFDIYDKRLTHILNYKGKYSGKVWKNWHEGIMAFDLQNEPMTTKTSECTSGDTHGWACGRAKHIRQALGADNPIKVATGGFGGDIVHGCNFMEAATKCDAIDLISVHRYAGAEANNPNQWANNEKNWIKQANGKLVYVEEWGVNTDSYDASKEYPANMQDMIKAGLPQLYWQILPKKVCDYQKGSDPYGIHIGSGVPFKEWIGKMNSANAAQDWSSLGF</sequence>
<evidence type="ECO:0000256" key="4">
    <source>
        <dbReference type="ARBA" id="ARBA00012706"/>
    </source>
</evidence>
<dbReference type="AlphaFoldDB" id="A0A507APW0"/>
<evidence type="ECO:0000256" key="9">
    <source>
        <dbReference type="RuleBase" id="RU361153"/>
    </source>
</evidence>
<evidence type="ECO:0000313" key="13">
    <source>
        <dbReference type="Proteomes" id="UP000319257"/>
    </source>
</evidence>
<keyword evidence="7 9" id="KW-0378">Hydrolase</keyword>
<protein>
    <recommendedName>
        <fullName evidence="4">mannan endo-1,4-beta-mannosidase</fullName>
        <ecNumber evidence="4">3.2.1.78</ecNumber>
    </recommendedName>
</protein>
<proteinExistence type="inferred from homology"/>
<evidence type="ECO:0000256" key="7">
    <source>
        <dbReference type="ARBA" id="ARBA00022801"/>
    </source>
</evidence>
<dbReference type="STRING" id="1093900.A0A507APW0"/>
<dbReference type="EMBL" id="SKBQ01000044">
    <property type="protein sequence ID" value="TPX11992.1"/>
    <property type="molecule type" value="Genomic_DNA"/>
</dbReference>
<evidence type="ECO:0000256" key="6">
    <source>
        <dbReference type="ARBA" id="ARBA00022729"/>
    </source>
</evidence>
<reference evidence="12 13" key="1">
    <citation type="submission" date="2019-06" db="EMBL/GenBank/DDBJ databases">
        <title>Draft genome sequence of the filamentous fungus Phialemoniopsis curvata isolated from diesel fuel.</title>
        <authorList>
            <person name="Varaljay V.A."/>
            <person name="Lyon W.J."/>
            <person name="Crouch A.L."/>
            <person name="Drake C.E."/>
            <person name="Hollomon J.M."/>
            <person name="Nadeau L.J."/>
            <person name="Nunn H.S."/>
            <person name="Stevenson B.S."/>
            <person name="Bojanowski C.L."/>
            <person name="Crookes-Goodson W.J."/>
        </authorList>
    </citation>
    <scope>NUCLEOTIDE SEQUENCE [LARGE SCALE GENOMIC DNA]</scope>
    <source>
        <strain evidence="12 13">D216</strain>
    </source>
</reference>
<dbReference type="GO" id="GO:0016985">
    <property type="term" value="F:mannan endo-1,4-beta-mannosidase activity"/>
    <property type="evidence" value="ECO:0007669"/>
    <property type="project" value="UniProtKB-EC"/>
</dbReference>
<evidence type="ECO:0000256" key="2">
    <source>
        <dbReference type="ARBA" id="ARBA00004613"/>
    </source>
</evidence>
<evidence type="ECO:0000256" key="3">
    <source>
        <dbReference type="ARBA" id="ARBA00005641"/>
    </source>
</evidence>
<dbReference type="InParanoid" id="A0A507APW0"/>
<evidence type="ECO:0000256" key="10">
    <source>
        <dbReference type="SAM" id="SignalP"/>
    </source>
</evidence>
<comment type="catalytic activity">
    <reaction evidence="1">
        <text>Random hydrolysis of (1-&gt;4)-beta-D-mannosidic linkages in mannans, galactomannans and glucomannans.</text>
        <dbReference type="EC" id="3.2.1.78"/>
    </reaction>
</comment>